<reference evidence="1" key="2">
    <citation type="journal article" date="2015" name="Fish Shellfish Immunol.">
        <title>Early steps in the European eel (Anguilla anguilla)-Vibrio vulnificus interaction in the gills: Role of the RtxA13 toxin.</title>
        <authorList>
            <person name="Callol A."/>
            <person name="Pajuelo D."/>
            <person name="Ebbesson L."/>
            <person name="Teles M."/>
            <person name="MacKenzie S."/>
            <person name="Amaro C."/>
        </authorList>
    </citation>
    <scope>NUCLEOTIDE SEQUENCE</scope>
</reference>
<organism evidence="1">
    <name type="scientific">Anguilla anguilla</name>
    <name type="common">European freshwater eel</name>
    <name type="synonym">Muraena anguilla</name>
    <dbReference type="NCBI Taxonomy" id="7936"/>
    <lineage>
        <taxon>Eukaryota</taxon>
        <taxon>Metazoa</taxon>
        <taxon>Chordata</taxon>
        <taxon>Craniata</taxon>
        <taxon>Vertebrata</taxon>
        <taxon>Euteleostomi</taxon>
        <taxon>Actinopterygii</taxon>
        <taxon>Neopterygii</taxon>
        <taxon>Teleostei</taxon>
        <taxon>Anguilliformes</taxon>
        <taxon>Anguillidae</taxon>
        <taxon>Anguilla</taxon>
    </lineage>
</organism>
<accession>A0A0E9X277</accession>
<dbReference type="AlphaFoldDB" id="A0A0E9X277"/>
<dbReference type="EMBL" id="GBXM01012804">
    <property type="protein sequence ID" value="JAH95773.1"/>
    <property type="molecule type" value="Transcribed_RNA"/>
</dbReference>
<protein>
    <submittedName>
        <fullName evidence="1">Uncharacterized protein</fullName>
    </submittedName>
</protein>
<reference evidence="1" key="1">
    <citation type="submission" date="2014-11" db="EMBL/GenBank/DDBJ databases">
        <authorList>
            <person name="Amaro Gonzalez C."/>
        </authorList>
    </citation>
    <scope>NUCLEOTIDE SEQUENCE</scope>
</reference>
<sequence length="72" mass="8135">MNCPCELPWKQIVLPLILEEMWPLASISLNGSSNFETSGDWPFQHPHPTPTQLYPCRTCFVSVLVELGCMTV</sequence>
<name>A0A0E9X277_ANGAN</name>
<proteinExistence type="predicted"/>
<evidence type="ECO:0000313" key="1">
    <source>
        <dbReference type="EMBL" id="JAH95773.1"/>
    </source>
</evidence>